<evidence type="ECO:0000313" key="3">
    <source>
        <dbReference type="Proteomes" id="UP000886653"/>
    </source>
</evidence>
<dbReference type="AlphaFoldDB" id="A0A9P6NU47"/>
<feature type="region of interest" description="Disordered" evidence="1">
    <location>
        <begin position="38"/>
        <end position="60"/>
    </location>
</feature>
<organism evidence="2 3">
    <name type="scientific">Cronartium quercuum f. sp. fusiforme G11</name>
    <dbReference type="NCBI Taxonomy" id="708437"/>
    <lineage>
        <taxon>Eukaryota</taxon>
        <taxon>Fungi</taxon>
        <taxon>Dikarya</taxon>
        <taxon>Basidiomycota</taxon>
        <taxon>Pucciniomycotina</taxon>
        <taxon>Pucciniomycetes</taxon>
        <taxon>Pucciniales</taxon>
        <taxon>Coleosporiaceae</taxon>
        <taxon>Cronartium</taxon>
    </lineage>
</organism>
<evidence type="ECO:0000256" key="1">
    <source>
        <dbReference type="SAM" id="MobiDB-lite"/>
    </source>
</evidence>
<dbReference type="Proteomes" id="UP000886653">
    <property type="component" value="Unassembled WGS sequence"/>
</dbReference>
<name>A0A9P6NU47_9BASI</name>
<comment type="caution">
    <text evidence="2">The sequence shown here is derived from an EMBL/GenBank/DDBJ whole genome shotgun (WGS) entry which is preliminary data.</text>
</comment>
<protein>
    <submittedName>
        <fullName evidence="2">Uncharacterized protein</fullName>
    </submittedName>
</protein>
<gene>
    <name evidence="2" type="ORF">CROQUDRAFT_653610</name>
</gene>
<feature type="region of interest" description="Disordered" evidence="1">
    <location>
        <begin position="1"/>
        <end position="22"/>
    </location>
</feature>
<reference evidence="2" key="1">
    <citation type="submission" date="2013-11" db="EMBL/GenBank/DDBJ databases">
        <title>Genome sequence of the fusiform rust pathogen reveals effectors for host alternation and coevolution with pine.</title>
        <authorList>
            <consortium name="DOE Joint Genome Institute"/>
            <person name="Smith K."/>
            <person name="Pendleton A."/>
            <person name="Kubisiak T."/>
            <person name="Anderson C."/>
            <person name="Salamov A."/>
            <person name="Aerts A."/>
            <person name="Riley R."/>
            <person name="Clum A."/>
            <person name="Lindquist E."/>
            <person name="Ence D."/>
            <person name="Campbell M."/>
            <person name="Kronenberg Z."/>
            <person name="Feau N."/>
            <person name="Dhillon B."/>
            <person name="Hamelin R."/>
            <person name="Burleigh J."/>
            <person name="Smith J."/>
            <person name="Yandell M."/>
            <person name="Nelson C."/>
            <person name="Grigoriev I."/>
            <person name="Davis J."/>
        </authorList>
    </citation>
    <scope>NUCLEOTIDE SEQUENCE</scope>
    <source>
        <strain evidence="2">G11</strain>
    </source>
</reference>
<sequence>MDSSMTTAETLEKPQSRLVEGQARLSPFIIPVRTESGGQTGVVSRTYPERYGQGDSRYNL</sequence>
<evidence type="ECO:0000313" key="2">
    <source>
        <dbReference type="EMBL" id="KAG0149525.1"/>
    </source>
</evidence>
<keyword evidence="3" id="KW-1185">Reference proteome</keyword>
<accession>A0A9P6NU47</accession>
<dbReference type="EMBL" id="MU167227">
    <property type="protein sequence ID" value="KAG0149525.1"/>
    <property type="molecule type" value="Genomic_DNA"/>
</dbReference>
<proteinExistence type="predicted"/>